<feature type="region of interest" description="Disordered" evidence="1">
    <location>
        <begin position="231"/>
        <end position="292"/>
    </location>
</feature>
<evidence type="ECO:0000313" key="3">
    <source>
        <dbReference type="Proteomes" id="UP000070121"/>
    </source>
</evidence>
<keyword evidence="3" id="KW-1185">Reference proteome</keyword>
<evidence type="ECO:0000313" key="2">
    <source>
        <dbReference type="EMBL" id="KXH66697.1"/>
    </source>
</evidence>
<dbReference type="EMBL" id="JFFI01000615">
    <property type="protein sequence ID" value="KXH66697.1"/>
    <property type="molecule type" value="Genomic_DNA"/>
</dbReference>
<name>A0A135V2C5_9PEZI</name>
<dbReference type="AlphaFoldDB" id="A0A135V2C5"/>
<gene>
    <name evidence="2" type="ORF">CSAL01_08910</name>
</gene>
<evidence type="ECO:0000256" key="1">
    <source>
        <dbReference type="SAM" id="MobiDB-lite"/>
    </source>
</evidence>
<protein>
    <submittedName>
        <fullName evidence="2">Uncharacterized protein</fullName>
    </submittedName>
</protein>
<reference evidence="2 3" key="1">
    <citation type="submission" date="2014-02" db="EMBL/GenBank/DDBJ databases">
        <title>The genome sequence of Colletotrichum salicis CBS 607.94.</title>
        <authorList>
            <person name="Baroncelli R."/>
            <person name="Thon M.R."/>
        </authorList>
    </citation>
    <scope>NUCLEOTIDE SEQUENCE [LARGE SCALE GENOMIC DNA]</scope>
    <source>
        <strain evidence="2 3">CBS 607.94</strain>
    </source>
</reference>
<dbReference type="STRING" id="1209931.A0A135V2C5"/>
<feature type="compositionally biased region" description="Basic and acidic residues" evidence="1">
    <location>
        <begin position="278"/>
        <end position="292"/>
    </location>
</feature>
<dbReference type="OrthoDB" id="4851233at2759"/>
<sequence>MYAEWLISASSHPIDDGEDELVNGILDRIKRQREASGSDLQPGSTAEMSKPIVDYCADSYDRKPNVHESERPEDSRLNNFPSIRQTFSKSINSVLTSAQGRDETNLSDRFSDVTKRLRDRLHGNTKEKQQAVGQAVGKAHENIDEELASYIGEAKELSSSVKDVPDEISMLETIVEYQQDVQKAMKRKYVPNADGKQHILDTEFTATYIINDIKRLCSVAERFHAATVMSFQNRDDDGGPRPGAGASPHKTPRRSTSATDSVGARKRSKTPVGNDNLDLEKGPGDGRGRAAG</sequence>
<comment type="caution">
    <text evidence="2">The sequence shown here is derived from an EMBL/GenBank/DDBJ whole genome shotgun (WGS) entry which is preliminary data.</text>
</comment>
<organism evidence="2 3">
    <name type="scientific">Colletotrichum salicis</name>
    <dbReference type="NCBI Taxonomy" id="1209931"/>
    <lineage>
        <taxon>Eukaryota</taxon>
        <taxon>Fungi</taxon>
        <taxon>Dikarya</taxon>
        <taxon>Ascomycota</taxon>
        <taxon>Pezizomycotina</taxon>
        <taxon>Sordariomycetes</taxon>
        <taxon>Hypocreomycetidae</taxon>
        <taxon>Glomerellales</taxon>
        <taxon>Glomerellaceae</taxon>
        <taxon>Colletotrichum</taxon>
        <taxon>Colletotrichum acutatum species complex</taxon>
    </lineage>
</organism>
<proteinExistence type="predicted"/>
<accession>A0A135V2C5</accession>
<dbReference type="Proteomes" id="UP000070121">
    <property type="component" value="Unassembled WGS sequence"/>
</dbReference>